<evidence type="ECO:0000256" key="1">
    <source>
        <dbReference type="ARBA" id="ARBA00023125"/>
    </source>
</evidence>
<organism evidence="5 6">
    <name type="scientific">Phormidium yuhuli AB48</name>
    <dbReference type="NCBI Taxonomy" id="2940671"/>
    <lineage>
        <taxon>Bacteria</taxon>
        <taxon>Bacillati</taxon>
        <taxon>Cyanobacteriota</taxon>
        <taxon>Cyanophyceae</taxon>
        <taxon>Oscillatoriophycideae</taxon>
        <taxon>Oscillatoriales</taxon>
        <taxon>Oscillatoriaceae</taxon>
        <taxon>Phormidium</taxon>
        <taxon>Phormidium yuhuli</taxon>
    </lineage>
</organism>
<dbReference type="PROSITE" id="PS50006">
    <property type="entry name" value="FHA_DOMAIN"/>
    <property type="match status" value="1"/>
</dbReference>
<feature type="domain" description="FHA" evidence="3">
    <location>
        <begin position="27"/>
        <end position="75"/>
    </location>
</feature>
<dbReference type="SUPFAM" id="SSF49879">
    <property type="entry name" value="SMAD/FHA domain"/>
    <property type="match status" value="1"/>
</dbReference>
<dbReference type="CDD" id="cd00060">
    <property type="entry name" value="FHA"/>
    <property type="match status" value="1"/>
</dbReference>
<protein>
    <submittedName>
        <fullName evidence="5">FHA domain-containing protein</fullName>
    </submittedName>
</protein>
<evidence type="ECO:0000259" key="3">
    <source>
        <dbReference type="PROSITE" id="PS50006"/>
    </source>
</evidence>
<dbReference type="Proteomes" id="UP001056708">
    <property type="component" value="Chromosome"/>
</dbReference>
<evidence type="ECO:0000313" key="5">
    <source>
        <dbReference type="EMBL" id="USR91518.1"/>
    </source>
</evidence>
<evidence type="ECO:0000259" key="4">
    <source>
        <dbReference type="PROSITE" id="PS51755"/>
    </source>
</evidence>
<evidence type="ECO:0000256" key="2">
    <source>
        <dbReference type="PROSITE-ProRule" id="PRU01091"/>
    </source>
</evidence>
<keyword evidence="1 2" id="KW-0238">DNA-binding</keyword>
<proteinExistence type="predicted"/>
<dbReference type="PROSITE" id="PS51755">
    <property type="entry name" value="OMPR_PHOB"/>
    <property type="match status" value="1"/>
</dbReference>
<evidence type="ECO:0000313" key="6">
    <source>
        <dbReference type="Proteomes" id="UP001056708"/>
    </source>
</evidence>
<name>A0ABY5ATQ2_9CYAN</name>
<reference evidence="5" key="1">
    <citation type="submission" date="2022-06" db="EMBL/GenBank/DDBJ databases">
        <title>Genome sequence of Phormidium yuhuli AB48 isolated from an industrial photobioreactor environment.</title>
        <authorList>
            <person name="Qiu Y."/>
            <person name="Noonan A.J.C."/>
            <person name="Dofher K."/>
            <person name="Koch M."/>
            <person name="Kieft B."/>
            <person name="Lin X."/>
            <person name="Ziels R.M."/>
            <person name="Hallam S.J."/>
        </authorList>
    </citation>
    <scope>NUCLEOTIDE SEQUENCE</scope>
    <source>
        <strain evidence="5">AB48</strain>
    </source>
</reference>
<dbReference type="InterPro" id="IPR008984">
    <property type="entry name" value="SMAD_FHA_dom_sf"/>
</dbReference>
<dbReference type="Gene3D" id="2.60.200.20">
    <property type="match status" value="1"/>
</dbReference>
<feature type="domain" description="OmpR/PhoB-type" evidence="4">
    <location>
        <begin position="119"/>
        <end position="232"/>
    </location>
</feature>
<accession>A0ABY5ATQ2</accession>
<gene>
    <name evidence="5" type="ORF">NEA10_01950</name>
</gene>
<dbReference type="Gene3D" id="1.10.10.10">
    <property type="entry name" value="Winged helix-like DNA-binding domain superfamily/Winged helix DNA-binding domain"/>
    <property type="match status" value="1"/>
</dbReference>
<dbReference type="RefSeq" id="WP_252663533.1">
    <property type="nucleotide sequence ID" value="NZ_CP098611.1"/>
</dbReference>
<dbReference type="Pfam" id="PF00498">
    <property type="entry name" value="FHA"/>
    <property type="match status" value="1"/>
</dbReference>
<dbReference type="EMBL" id="CP098611">
    <property type="protein sequence ID" value="USR91518.1"/>
    <property type="molecule type" value="Genomic_DNA"/>
</dbReference>
<dbReference type="InterPro" id="IPR001867">
    <property type="entry name" value="OmpR/PhoB-type_DNA-bd"/>
</dbReference>
<feature type="DNA-binding region" description="OmpR/PhoB-type" evidence="2">
    <location>
        <begin position="119"/>
        <end position="232"/>
    </location>
</feature>
<sequence>MTDLYPYFSIQSPKGDSDKFVLQDTYYTIGRLPENDIPLSEDPNSRITRVKHCLLEREGGQWWVTDDSRNGIVVHYPNSAPEPVNCRTVALDPGCVIEIHGWKLEFHDPNPTAEPTRAPNRLKVTPDFVYKVSQATLFYQEGRVRSPIHPRPKVNLMLGYMAQRNLNQGEPVLCSYDELIEAVWGEDDSLGRTPADVNILARGIRILLEQNGSKTPKTQLETKKGQGYLLRISCEP</sequence>
<dbReference type="InterPro" id="IPR036388">
    <property type="entry name" value="WH-like_DNA-bd_sf"/>
</dbReference>
<keyword evidence="6" id="KW-1185">Reference proteome</keyword>
<dbReference type="InterPro" id="IPR000253">
    <property type="entry name" value="FHA_dom"/>
</dbReference>